<evidence type="ECO:0000313" key="2">
    <source>
        <dbReference type="EMBL" id="NML11595.1"/>
    </source>
</evidence>
<accession>A0A7X9WX96</accession>
<dbReference type="AlphaFoldDB" id="A0A7X9WX96"/>
<dbReference type="Proteomes" id="UP000519023">
    <property type="component" value="Unassembled WGS sequence"/>
</dbReference>
<gene>
    <name evidence="2" type="ORF">HHL08_15800</name>
</gene>
<evidence type="ECO:0008006" key="4">
    <source>
        <dbReference type="Google" id="ProtNLM"/>
    </source>
</evidence>
<dbReference type="RefSeq" id="WP_169574032.1">
    <property type="nucleotide sequence ID" value="NZ_JABBFV010000011.1"/>
</dbReference>
<protein>
    <recommendedName>
        <fullName evidence="4">C-type lysozyme inhibitor domain-containing protein</fullName>
    </recommendedName>
</protein>
<evidence type="ECO:0000313" key="3">
    <source>
        <dbReference type="Proteomes" id="UP000519023"/>
    </source>
</evidence>
<proteinExistence type="predicted"/>
<organism evidence="2 3">
    <name type="scientific">Sphingobium psychrophilum</name>
    <dbReference type="NCBI Taxonomy" id="2728834"/>
    <lineage>
        <taxon>Bacteria</taxon>
        <taxon>Pseudomonadati</taxon>
        <taxon>Pseudomonadota</taxon>
        <taxon>Alphaproteobacteria</taxon>
        <taxon>Sphingomonadales</taxon>
        <taxon>Sphingomonadaceae</taxon>
        <taxon>Sphingobium</taxon>
    </lineage>
</organism>
<dbReference type="EMBL" id="JABBFV010000011">
    <property type="protein sequence ID" value="NML11595.1"/>
    <property type="molecule type" value="Genomic_DNA"/>
</dbReference>
<reference evidence="2 3" key="1">
    <citation type="submission" date="2020-04" db="EMBL/GenBank/DDBJ databases">
        <title>Sphingobium sp. AR-3-1 isolated from Arctic soil.</title>
        <authorList>
            <person name="Dahal R.H."/>
            <person name="Chaudhary D.K."/>
        </authorList>
    </citation>
    <scope>NUCLEOTIDE SEQUENCE [LARGE SCALE GENOMIC DNA]</scope>
    <source>
        <strain evidence="2 3">AR-3-1</strain>
    </source>
</reference>
<name>A0A7X9WX96_9SPHN</name>
<keyword evidence="3" id="KW-1185">Reference proteome</keyword>
<comment type="caution">
    <text evidence="2">The sequence shown here is derived from an EMBL/GenBank/DDBJ whole genome shotgun (WGS) entry which is preliminary data.</text>
</comment>
<sequence length="124" mass="12932">MPGLLGCSPATNKSEAEASRDRQMPDFIGEHFYACPDGSRLDVDFLGDGLTLDIKTNPNAAPVRVKSPASGLTYVGQNLNVSISGGDRITLKRPGARAMACKRVLAYRDAAHKVASGQAAGSAA</sequence>
<feature type="region of interest" description="Disordered" evidence="1">
    <location>
        <begin position="1"/>
        <end position="22"/>
    </location>
</feature>
<evidence type="ECO:0000256" key="1">
    <source>
        <dbReference type="SAM" id="MobiDB-lite"/>
    </source>
</evidence>